<dbReference type="GO" id="GO:0004601">
    <property type="term" value="F:peroxidase activity"/>
    <property type="evidence" value="ECO:0007669"/>
    <property type="project" value="UniProtKB-KW"/>
</dbReference>
<dbReference type="InterPro" id="IPR036249">
    <property type="entry name" value="Thioredoxin-like_sf"/>
</dbReference>
<dbReference type="Gene3D" id="3.40.30.10">
    <property type="entry name" value="Glutaredoxin"/>
    <property type="match status" value="1"/>
</dbReference>
<comment type="caution">
    <text evidence="7">The sequence shown here is derived from an EMBL/GenBank/DDBJ whole genome shotgun (WGS) entry which is preliminary data.</text>
</comment>
<evidence type="ECO:0000256" key="2">
    <source>
        <dbReference type="ARBA" id="ARBA00022559"/>
    </source>
</evidence>
<dbReference type="CDD" id="cd00340">
    <property type="entry name" value="GSH_Peroxidase"/>
    <property type="match status" value="1"/>
</dbReference>
<dbReference type="PIRSF" id="PIRSF000303">
    <property type="entry name" value="Glutathion_perox"/>
    <property type="match status" value="1"/>
</dbReference>
<comment type="similarity">
    <text evidence="1 4">Belongs to the glutathione peroxidase family.</text>
</comment>
<dbReference type="SUPFAM" id="SSF52833">
    <property type="entry name" value="Thioredoxin-like"/>
    <property type="match status" value="1"/>
</dbReference>
<feature type="chain" id="PRO_5046052926" description="Glutathione peroxidase" evidence="5">
    <location>
        <begin position="23"/>
        <end position="195"/>
    </location>
</feature>
<evidence type="ECO:0000256" key="1">
    <source>
        <dbReference type="ARBA" id="ARBA00006926"/>
    </source>
</evidence>
<dbReference type="PANTHER" id="PTHR11592:SF78">
    <property type="entry name" value="GLUTATHIONE PEROXIDASE"/>
    <property type="match status" value="1"/>
</dbReference>
<feature type="domain" description="Thioredoxin" evidence="6">
    <location>
        <begin position="24"/>
        <end position="185"/>
    </location>
</feature>
<evidence type="ECO:0000313" key="7">
    <source>
        <dbReference type="EMBL" id="SMP02589.1"/>
    </source>
</evidence>
<keyword evidence="8" id="KW-1185">Reference proteome</keyword>
<accession>A0ABY1N7M5</accession>
<dbReference type="PROSITE" id="PS51352">
    <property type="entry name" value="THIOREDOXIN_2"/>
    <property type="match status" value="1"/>
</dbReference>
<reference evidence="7 8" key="1">
    <citation type="submission" date="2017-05" db="EMBL/GenBank/DDBJ databases">
        <authorList>
            <person name="Varghese N."/>
            <person name="Submissions S."/>
        </authorList>
    </citation>
    <scope>NUCLEOTIDE SEQUENCE [LARGE SCALE GENOMIC DNA]</scope>
    <source>
        <strain evidence="7 8">DSM 15949</strain>
    </source>
</reference>
<evidence type="ECO:0000259" key="6">
    <source>
        <dbReference type="PROSITE" id="PS51352"/>
    </source>
</evidence>
<dbReference type="EMBL" id="FXTT01000001">
    <property type="protein sequence ID" value="SMP02589.1"/>
    <property type="molecule type" value="Genomic_DNA"/>
</dbReference>
<dbReference type="InterPro" id="IPR013766">
    <property type="entry name" value="Thioredoxin_domain"/>
</dbReference>
<organism evidence="7 8">
    <name type="scientific">Roseibium denhamense</name>
    <dbReference type="NCBI Taxonomy" id="76305"/>
    <lineage>
        <taxon>Bacteria</taxon>
        <taxon>Pseudomonadati</taxon>
        <taxon>Pseudomonadota</taxon>
        <taxon>Alphaproteobacteria</taxon>
        <taxon>Hyphomicrobiales</taxon>
        <taxon>Stappiaceae</taxon>
        <taxon>Roseibium</taxon>
    </lineage>
</organism>
<dbReference type="Proteomes" id="UP001157914">
    <property type="component" value="Unassembled WGS sequence"/>
</dbReference>
<name>A0ABY1N7M5_9HYPH</name>
<sequence>MRKALLLGFFASALTLSGAALANENHSPSAHDFSFEMADGSKLDLGDYAGQTVLVVNTASQCSFTRQYGPLQALYEKYQDRGFTVVAVPSNDFGGQEPGTNSQIVDYAQSKFSVGFPITSKVKIKGDGGDPFYQWAQSEAGMMGKVRWNFHKYLIGPDGQMAGWFSTFTEPDSISLARAIEKTLPPQMTTIGSGS</sequence>
<proteinExistence type="inferred from homology"/>
<protein>
    <recommendedName>
        <fullName evidence="4">Glutathione peroxidase</fullName>
    </recommendedName>
</protein>
<dbReference type="PRINTS" id="PR01011">
    <property type="entry name" value="GLUTPROXDASE"/>
</dbReference>
<gene>
    <name evidence="7" type="ORF">SAMN06265374_0467</name>
</gene>
<dbReference type="Pfam" id="PF00255">
    <property type="entry name" value="GSHPx"/>
    <property type="match status" value="1"/>
</dbReference>
<evidence type="ECO:0000313" key="8">
    <source>
        <dbReference type="Proteomes" id="UP001157914"/>
    </source>
</evidence>
<evidence type="ECO:0000256" key="5">
    <source>
        <dbReference type="SAM" id="SignalP"/>
    </source>
</evidence>
<dbReference type="PANTHER" id="PTHR11592">
    <property type="entry name" value="GLUTATHIONE PEROXIDASE"/>
    <property type="match status" value="1"/>
</dbReference>
<keyword evidence="3 4" id="KW-0560">Oxidoreductase</keyword>
<dbReference type="InterPro" id="IPR000889">
    <property type="entry name" value="Glutathione_peroxidase"/>
</dbReference>
<keyword evidence="5" id="KW-0732">Signal</keyword>
<evidence type="ECO:0000256" key="4">
    <source>
        <dbReference type="RuleBase" id="RU000499"/>
    </source>
</evidence>
<dbReference type="RefSeq" id="WP_155191167.1">
    <property type="nucleotide sequence ID" value="NZ_BAAAEA010000001.1"/>
</dbReference>
<dbReference type="PROSITE" id="PS51355">
    <property type="entry name" value="GLUTATHIONE_PEROXID_3"/>
    <property type="match status" value="1"/>
</dbReference>
<feature type="signal peptide" evidence="5">
    <location>
        <begin position="1"/>
        <end position="22"/>
    </location>
</feature>
<evidence type="ECO:0000256" key="3">
    <source>
        <dbReference type="ARBA" id="ARBA00023002"/>
    </source>
</evidence>
<keyword evidence="2 4" id="KW-0575">Peroxidase</keyword>